<accession>A0A1H6ZCL5</accession>
<evidence type="ECO:0000313" key="3">
    <source>
        <dbReference type="Proteomes" id="UP000199532"/>
    </source>
</evidence>
<gene>
    <name evidence="2" type="ORF">SAMN04487995_5064</name>
</gene>
<feature type="transmembrane region" description="Helical" evidence="1">
    <location>
        <begin position="86"/>
        <end position="104"/>
    </location>
</feature>
<protein>
    <submittedName>
        <fullName evidence="2">Uncharacterized protein</fullName>
    </submittedName>
</protein>
<keyword evidence="1" id="KW-0812">Transmembrane</keyword>
<dbReference type="STRING" id="408657.SAMN04487995_5064"/>
<dbReference type="AlphaFoldDB" id="A0A1H6ZCL5"/>
<organism evidence="2 3">
    <name type="scientific">Dyadobacter koreensis</name>
    <dbReference type="NCBI Taxonomy" id="408657"/>
    <lineage>
        <taxon>Bacteria</taxon>
        <taxon>Pseudomonadati</taxon>
        <taxon>Bacteroidota</taxon>
        <taxon>Cytophagia</taxon>
        <taxon>Cytophagales</taxon>
        <taxon>Spirosomataceae</taxon>
        <taxon>Dyadobacter</taxon>
    </lineage>
</organism>
<evidence type="ECO:0000256" key="1">
    <source>
        <dbReference type="SAM" id="Phobius"/>
    </source>
</evidence>
<keyword evidence="1" id="KW-0472">Membrane</keyword>
<proteinExistence type="predicted"/>
<name>A0A1H6ZCL5_9BACT</name>
<feature type="transmembrane region" description="Helical" evidence="1">
    <location>
        <begin position="111"/>
        <end position="129"/>
    </location>
</feature>
<evidence type="ECO:0000313" key="2">
    <source>
        <dbReference type="EMBL" id="SEJ50466.1"/>
    </source>
</evidence>
<sequence length="160" mass="18031">MNPSTPRPTVLTVLCMLTFLSSISGLWTQSERLWNPGVVADKTRELFQSAREKIDEQPNQADTKTVDRLLESVINRTTPEMIKRSAIIMLIFESLTLYAAYLMWNLRKLGFYLYLGGIAVAFFGSMLVIGGWLGVVTGIAGIFFSSIMCIIYAFNLKYLE</sequence>
<dbReference type="RefSeq" id="WP_229209770.1">
    <property type="nucleotide sequence ID" value="NZ_FNXY01000008.1"/>
</dbReference>
<keyword evidence="3" id="KW-1185">Reference proteome</keyword>
<dbReference type="EMBL" id="FNXY01000008">
    <property type="protein sequence ID" value="SEJ50466.1"/>
    <property type="molecule type" value="Genomic_DNA"/>
</dbReference>
<feature type="transmembrane region" description="Helical" evidence="1">
    <location>
        <begin position="135"/>
        <end position="154"/>
    </location>
</feature>
<dbReference type="Proteomes" id="UP000199532">
    <property type="component" value="Unassembled WGS sequence"/>
</dbReference>
<reference evidence="2 3" key="1">
    <citation type="submission" date="2016-10" db="EMBL/GenBank/DDBJ databases">
        <authorList>
            <person name="de Groot N.N."/>
        </authorList>
    </citation>
    <scope>NUCLEOTIDE SEQUENCE [LARGE SCALE GENOMIC DNA]</scope>
    <source>
        <strain evidence="2 3">DSM 19938</strain>
    </source>
</reference>
<keyword evidence="1" id="KW-1133">Transmembrane helix</keyword>